<keyword evidence="9" id="KW-0862">Zinc</keyword>
<dbReference type="PANTHER" id="PTHR12283:SF6">
    <property type="entry name" value="GLUTAMINYL-PEPTIDE CYCLOTRANSFERASE-RELATED"/>
    <property type="match status" value="1"/>
</dbReference>
<comment type="similarity">
    <text evidence="3">Belongs to the glutaminyl-peptide cyclotransferase family.</text>
</comment>
<keyword evidence="15" id="KW-1185">Reference proteome</keyword>
<evidence type="ECO:0000256" key="11">
    <source>
        <dbReference type="ARBA" id="ARBA00023315"/>
    </source>
</evidence>
<evidence type="ECO:0000256" key="5">
    <source>
        <dbReference type="ARBA" id="ARBA00016861"/>
    </source>
</evidence>
<evidence type="ECO:0000256" key="9">
    <source>
        <dbReference type="ARBA" id="ARBA00022833"/>
    </source>
</evidence>
<keyword evidence="12" id="KW-0472">Membrane</keyword>
<keyword evidence="8" id="KW-0479">Metal-binding</keyword>
<keyword evidence="6" id="KW-0964">Secreted</keyword>
<dbReference type="GO" id="GO:0046872">
    <property type="term" value="F:metal ion binding"/>
    <property type="evidence" value="ECO:0007669"/>
    <property type="project" value="UniProtKB-KW"/>
</dbReference>
<dbReference type="Gene3D" id="3.40.630.10">
    <property type="entry name" value="Zn peptidases"/>
    <property type="match status" value="1"/>
</dbReference>
<protein>
    <recommendedName>
        <fullName evidence="5">Glutaminyl-peptide cyclotransferase</fullName>
        <ecNumber evidence="4">2.3.2.5</ecNumber>
    </recommendedName>
</protein>
<keyword evidence="7" id="KW-0808">Transferase</keyword>
<evidence type="ECO:0000259" key="13">
    <source>
        <dbReference type="Pfam" id="PF04389"/>
    </source>
</evidence>
<dbReference type="Pfam" id="PF04389">
    <property type="entry name" value="Peptidase_M28"/>
    <property type="match status" value="1"/>
</dbReference>
<evidence type="ECO:0000256" key="1">
    <source>
        <dbReference type="ARBA" id="ARBA00000001"/>
    </source>
</evidence>
<evidence type="ECO:0000256" key="3">
    <source>
        <dbReference type="ARBA" id="ARBA00006014"/>
    </source>
</evidence>
<sequence length="379" mass="43159">MSISQNCSWYQRSTIIQDYCSIRMKHILCICFLIAVVITFSGAATGRKKRSFKYSSTKGLRILASNLANQNEYLRLLKPMLIARQPDTEGSRQVIQHITNHYNKLGWTVETDNFVEETPYGMKNFTNIIATYDPAVQNKLVLACHFDSKYMHDKNGKPFIGAIDSAVPCAIMMDIAAKLDCLLKKGSTDKANDLTLQMIFFDGEEAYKEWTQTDSLYGSRHLAKAWQTQLDPSNSGKNKLDSIDVFVLLDLIGTADVMFMSFFPSTHHLFEKLAKIESDLKQHDLLNQQGVNAKKGHPLFVYSQQAHHGGIEDDHIPFLNRGVPILHLISYPFPSVWHQMADDESHLNHDVSDNINRILRTFVSNYLYLKDTDSACRKK</sequence>
<organism evidence="14 15">
    <name type="scientific">Sinanodonta woodiana</name>
    <name type="common">Chinese pond mussel</name>
    <name type="synonym">Anodonta woodiana</name>
    <dbReference type="NCBI Taxonomy" id="1069815"/>
    <lineage>
        <taxon>Eukaryota</taxon>
        <taxon>Metazoa</taxon>
        <taxon>Spiralia</taxon>
        <taxon>Lophotrochozoa</taxon>
        <taxon>Mollusca</taxon>
        <taxon>Bivalvia</taxon>
        <taxon>Autobranchia</taxon>
        <taxon>Heteroconchia</taxon>
        <taxon>Palaeoheterodonta</taxon>
        <taxon>Unionida</taxon>
        <taxon>Unionoidea</taxon>
        <taxon>Unionidae</taxon>
        <taxon>Unioninae</taxon>
        <taxon>Sinanodonta</taxon>
    </lineage>
</organism>
<dbReference type="GO" id="GO:0016603">
    <property type="term" value="F:glutaminyl-peptide cyclotransferase activity"/>
    <property type="evidence" value="ECO:0007669"/>
    <property type="project" value="UniProtKB-EC"/>
</dbReference>
<reference evidence="14 15" key="1">
    <citation type="submission" date="2024-11" db="EMBL/GenBank/DDBJ databases">
        <title>Chromosome-level genome assembly of the freshwater bivalve Anodonta woodiana.</title>
        <authorList>
            <person name="Chen X."/>
        </authorList>
    </citation>
    <scope>NUCLEOTIDE SEQUENCE [LARGE SCALE GENOMIC DNA]</scope>
    <source>
        <strain evidence="14">MN2024</strain>
        <tissue evidence="14">Gills</tissue>
    </source>
</reference>
<dbReference type="EC" id="2.3.2.5" evidence="4"/>
<comment type="caution">
    <text evidence="14">The sequence shown here is derived from an EMBL/GenBank/DDBJ whole genome shotgun (WGS) entry which is preliminary data.</text>
</comment>
<evidence type="ECO:0000313" key="14">
    <source>
        <dbReference type="EMBL" id="KAL3874950.1"/>
    </source>
</evidence>
<evidence type="ECO:0000256" key="8">
    <source>
        <dbReference type="ARBA" id="ARBA00022723"/>
    </source>
</evidence>
<keyword evidence="11" id="KW-0012">Acyltransferase</keyword>
<feature type="transmembrane region" description="Helical" evidence="12">
    <location>
        <begin position="27"/>
        <end position="46"/>
    </location>
</feature>
<dbReference type="EMBL" id="JBJQND010000006">
    <property type="protein sequence ID" value="KAL3874950.1"/>
    <property type="molecule type" value="Genomic_DNA"/>
</dbReference>
<evidence type="ECO:0000256" key="4">
    <source>
        <dbReference type="ARBA" id="ARBA00012012"/>
    </source>
</evidence>
<dbReference type="InterPro" id="IPR037457">
    <property type="entry name" value="M28_QC"/>
</dbReference>
<evidence type="ECO:0000256" key="10">
    <source>
        <dbReference type="ARBA" id="ARBA00023157"/>
    </source>
</evidence>
<dbReference type="AlphaFoldDB" id="A0ABD3WN96"/>
<dbReference type="GO" id="GO:0005576">
    <property type="term" value="C:extracellular region"/>
    <property type="evidence" value="ECO:0007669"/>
    <property type="project" value="UniProtKB-SubCell"/>
</dbReference>
<evidence type="ECO:0000313" key="15">
    <source>
        <dbReference type="Proteomes" id="UP001634394"/>
    </source>
</evidence>
<evidence type="ECO:0000256" key="6">
    <source>
        <dbReference type="ARBA" id="ARBA00022525"/>
    </source>
</evidence>
<comment type="subcellular location">
    <subcellularLocation>
        <location evidence="2">Secreted</location>
    </subcellularLocation>
</comment>
<dbReference type="SUPFAM" id="SSF53187">
    <property type="entry name" value="Zn-dependent exopeptidases"/>
    <property type="match status" value="1"/>
</dbReference>
<evidence type="ECO:0000256" key="12">
    <source>
        <dbReference type="SAM" id="Phobius"/>
    </source>
</evidence>
<keyword evidence="10" id="KW-1015">Disulfide bond</keyword>
<comment type="catalytic activity">
    <reaction evidence="1">
        <text>N-terminal L-glutaminyl-[peptide] = N-terminal 5-oxo-L-prolyl-[peptide] + NH4(+)</text>
        <dbReference type="Rhea" id="RHEA:23652"/>
        <dbReference type="Rhea" id="RHEA-COMP:11736"/>
        <dbReference type="Rhea" id="RHEA-COMP:11846"/>
        <dbReference type="ChEBI" id="CHEBI:28938"/>
        <dbReference type="ChEBI" id="CHEBI:64722"/>
        <dbReference type="ChEBI" id="CHEBI:87215"/>
        <dbReference type="EC" id="2.3.2.5"/>
    </reaction>
</comment>
<name>A0ABD3WN96_SINWO</name>
<gene>
    <name evidence="14" type="ORF">ACJMK2_037898</name>
</gene>
<proteinExistence type="inferred from homology"/>
<dbReference type="InterPro" id="IPR040234">
    <property type="entry name" value="QC/QCL"/>
</dbReference>
<accession>A0ABD3WN96</accession>
<evidence type="ECO:0000256" key="2">
    <source>
        <dbReference type="ARBA" id="ARBA00004613"/>
    </source>
</evidence>
<dbReference type="InterPro" id="IPR007484">
    <property type="entry name" value="Peptidase_M28"/>
</dbReference>
<feature type="domain" description="Peptidase M28" evidence="13">
    <location>
        <begin position="127"/>
        <end position="362"/>
    </location>
</feature>
<evidence type="ECO:0000256" key="7">
    <source>
        <dbReference type="ARBA" id="ARBA00022679"/>
    </source>
</evidence>
<dbReference type="CDD" id="cd03880">
    <property type="entry name" value="M28_QC_like"/>
    <property type="match status" value="1"/>
</dbReference>
<keyword evidence="12" id="KW-1133">Transmembrane helix</keyword>
<keyword evidence="12" id="KW-0812">Transmembrane</keyword>
<dbReference type="FunFam" id="3.40.630.10:FF:000029">
    <property type="entry name" value="Glutaminyl-peptide cyclotransferase"/>
    <property type="match status" value="1"/>
</dbReference>
<dbReference type="PANTHER" id="PTHR12283">
    <property type="entry name" value="GLUTAMINYL-PEPTIDE CYCLOTRANSFERASE"/>
    <property type="match status" value="1"/>
</dbReference>
<dbReference type="Proteomes" id="UP001634394">
    <property type="component" value="Unassembled WGS sequence"/>
</dbReference>